<evidence type="ECO:0000313" key="3">
    <source>
        <dbReference type="Proteomes" id="UP000800235"/>
    </source>
</evidence>
<reference evidence="2" key="1">
    <citation type="journal article" date="2020" name="Stud. Mycol.">
        <title>101 Dothideomycetes genomes: a test case for predicting lifestyles and emergence of pathogens.</title>
        <authorList>
            <person name="Haridas S."/>
            <person name="Albert R."/>
            <person name="Binder M."/>
            <person name="Bloem J."/>
            <person name="Labutti K."/>
            <person name="Salamov A."/>
            <person name="Andreopoulos B."/>
            <person name="Baker S."/>
            <person name="Barry K."/>
            <person name="Bills G."/>
            <person name="Bluhm B."/>
            <person name="Cannon C."/>
            <person name="Castanera R."/>
            <person name="Culley D."/>
            <person name="Daum C."/>
            <person name="Ezra D."/>
            <person name="Gonzalez J."/>
            <person name="Henrissat B."/>
            <person name="Kuo A."/>
            <person name="Liang C."/>
            <person name="Lipzen A."/>
            <person name="Lutzoni F."/>
            <person name="Magnuson J."/>
            <person name="Mondo S."/>
            <person name="Nolan M."/>
            <person name="Ohm R."/>
            <person name="Pangilinan J."/>
            <person name="Park H.-J."/>
            <person name="Ramirez L."/>
            <person name="Alfaro M."/>
            <person name="Sun H."/>
            <person name="Tritt A."/>
            <person name="Yoshinaga Y."/>
            <person name="Zwiers L.-H."/>
            <person name="Turgeon B."/>
            <person name="Goodwin S."/>
            <person name="Spatafora J."/>
            <person name="Crous P."/>
            <person name="Grigoriev I."/>
        </authorList>
    </citation>
    <scope>NUCLEOTIDE SEQUENCE</scope>
    <source>
        <strain evidence="2">CBS 130266</strain>
    </source>
</reference>
<dbReference type="EMBL" id="MU007019">
    <property type="protein sequence ID" value="KAF2433702.1"/>
    <property type="molecule type" value="Genomic_DNA"/>
</dbReference>
<keyword evidence="3" id="KW-1185">Reference proteome</keyword>
<feature type="domain" description="Microbial-type PARG catalytic" evidence="1">
    <location>
        <begin position="49"/>
        <end position="150"/>
    </location>
</feature>
<dbReference type="Gene3D" id="3.40.220.10">
    <property type="entry name" value="Leucine Aminopeptidase, subunit E, domain 1"/>
    <property type="match status" value="1"/>
</dbReference>
<proteinExistence type="predicted"/>
<dbReference type="NCBIfam" id="TIGR02452">
    <property type="entry name" value="TIGR02452 family protein"/>
    <property type="match status" value="1"/>
</dbReference>
<evidence type="ECO:0000259" key="1">
    <source>
        <dbReference type="Pfam" id="PF10021"/>
    </source>
</evidence>
<evidence type="ECO:0000313" key="2">
    <source>
        <dbReference type="EMBL" id="KAF2433702.1"/>
    </source>
</evidence>
<comment type="caution">
    <text evidence="2">The sequence shown here is derived from an EMBL/GenBank/DDBJ whole genome shotgun (WGS) entry which is preliminary data.</text>
</comment>
<accession>A0A9P4U286</accession>
<dbReference type="InterPro" id="IPR043472">
    <property type="entry name" value="Macro_dom-like"/>
</dbReference>
<name>A0A9P4U286_9PEZI</name>
<protein>
    <recommendedName>
        <fullName evidence="1">Microbial-type PARG catalytic domain-containing protein</fullName>
    </recommendedName>
</protein>
<organism evidence="2 3">
    <name type="scientific">Tothia fuscella</name>
    <dbReference type="NCBI Taxonomy" id="1048955"/>
    <lineage>
        <taxon>Eukaryota</taxon>
        <taxon>Fungi</taxon>
        <taxon>Dikarya</taxon>
        <taxon>Ascomycota</taxon>
        <taxon>Pezizomycotina</taxon>
        <taxon>Dothideomycetes</taxon>
        <taxon>Pleosporomycetidae</taxon>
        <taxon>Venturiales</taxon>
        <taxon>Cylindrosympodiaceae</taxon>
        <taxon>Tothia</taxon>
    </lineage>
</organism>
<dbReference type="OrthoDB" id="2440523at2759"/>
<dbReference type="PANTHER" id="PTHR35596">
    <property type="entry name" value="DUF2263 DOMAIN-CONTAINING PROTEIN"/>
    <property type="match status" value="1"/>
</dbReference>
<sequence length="290" mass="33275">MPQSKTKASDIAIEAKRLYFPQIAHVMPHCYARSILHEDSTFIPVPDRTRTHGRLRISVQDCDPVDLAIRWNDENRKLDPNRQIPVVNMANERRAGGDWESALVAPEECFARRSNLVSALPAPWNPATSSTHYPIPQKGGLYSPSVVIFRSGQDDYRPWPQQEYRSIPVISVAPVRRPKLDSTSTTYSFDDEKELMRDKMRSILRIATYYRYRDLCLGAFGVGPVFRNPARETANMWKELLFDSEEFNSFENIVFAIDTSASSSQKTGSADLEVYRETFDPHHLFPTKFR</sequence>
<dbReference type="InterPro" id="IPR019261">
    <property type="entry name" value="PARG_cat_microbial"/>
</dbReference>
<dbReference type="PANTHER" id="PTHR35596:SF2">
    <property type="entry name" value="MICROBIAL-TYPE PARG CATALYTIC DOMAIN-CONTAINING PROTEIN"/>
    <property type="match status" value="1"/>
</dbReference>
<dbReference type="Proteomes" id="UP000800235">
    <property type="component" value="Unassembled WGS sequence"/>
</dbReference>
<gene>
    <name evidence="2" type="ORF">EJ08DRAFT_668686</name>
</gene>
<dbReference type="AlphaFoldDB" id="A0A9P4U286"/>
<dbReference type="Pfam" id="PF10021">
    <property type="entry name" value="PARG_cat_microb"/>
    <property type="match status" value="1"/>
</dbReference>
<dbReference type="InterPro" id="IPR012664">
    <property type="entry name" value="CHP02452"/>
</dbReference>